<evidence type="ECO:0000256" key="1">
    <source>
        <dbReference type="SAM" id="Phobius"/>
    </source>
</evidence>
<sequence>MIRRVLPSALLVLLVLMVLPFAWHALTRPVLALQGVPEALDRLFHPGAPLSNLAIYAHMITGAVITATVPLQLLPVIRRRAPRLHRLSGYTLATTAVFTGLAGLLYIALQGTVGGPWMSGWFALYGALMILAASNTVYHAIDKDVTRHRRWALRLMVLAVGSYLYRLHYGLWFATTGGIGVDDFHGPFDRAMVWAFYLPYLALLELWFLGERRLSRKPT</sequence>
<dbReference type="Pfam" id="PF10067">
    <property type="entry name" value="DUF2306"/>
    <property type="match status" value="1"/>
</dbReference>
<keyword evidence="1" id="KW-0812">Transmembrane</keyword>
<dbReference type="Proteomes" id="UP000030960">
    <property type="component" value="Unassembled WGS sequence"/>
</dbReference>
<organism evidence="2 3">
    <name type="scientific">Mameliella alba</name>
    <dbReference type="NCBI Taxonomy" id="561184"/>
    <lineage>
        <taxon>Bacteria</taxon>
        <taxon>Pseudomonadati</taxon>
        <taxon>Pseudomonadota</taxon>
        <taxon>Alphaproteobacteria</taxon>
        <taxon>Rhodobacterales</taxon>
        <taxon>Roseobacteraceae</taxon>
        <taxon>Mameliella</taxon>
    </lineage>
</organism>
<keyword evidence="1" id="KW-1133">Transmembrane helix</keyword>
<protein>
    <submittedName>
        <fullName evidence="2">Membrane protein</fullName>
    </submittedName>
</protein>
<feature type="transmembrane region" description="Helical" evidence="1">
    <location>
        <begin position="153"/>
        <end position="171"/>
    </location>
</feature>
<feature type="transmembrane region" description="Helical" evidence="1">
    <location>
        <begin position="56"/>
        <end position="77"/>
    </location>
</feature>
<comment type="caution">
    <text evidence="2">The sequence shown here is derived from an EMBL/GenBank/DDBJ whole genome shotgun (WGS) entry which is preliminary data.</text>
</comment>
<dbReference type="InterPro" id="IPR018750">
    <property type="entry name" value="DUF2306_membrane"/>
</dbReference>
<proteinExistence type="predicted"/>
<reference evidence="2 3" key="1">
    <citation type="submission" date="2014-10" db="EMBL/GenBank/DDBJ databases">
        <title>Genome sequence of Ponticoccus sp. strain UMTAT08 isolated from clonal culture of toxic dinoflagellate Alexandrium tamiyavanichii.</title>
        <authorList>
            <person name="Gan H.Y."/>
            <person name="Muhd D.-D."/>
            <person name="Mohd Noor M.E."/>
            <person name="Yeong Y.S."/>
            <person name="Usup G."/>
        </authorList>
    </citation>
    <scope>NUCLEOTIDE SEQUENCE [LARGE SCALE GENOMIC DNA]</scope>
    <source>
        <strain evidence="2 3">UMTAT08</strain>
    </source>
</reference>
<dbReference type="OrthoDB" id="8759010at2"/>
<dbReference type="EMBL" id="JSUQ01000003">
    <property type="protein sequence ID" value="KHQ54357.1"/>
    <property type="molecule type" value="Genomic_DNA"/>
</dbReference>
<evidence type="ECO:0000313" key="2">
    <source>
        <dbReference type="EMBL" id="KHQ54357.1"/>
    </source>
</evidence>
<feature type="transmembrane region" description="Helical" evidence="1">
    <location>
        <begin position="89"/>
        <end position="109"/>
    </location>
</feature>
<feature type="transmembrane region" description="Helical" evidence="1">
    <location>
        <begin position="121"/>
        <end position="141"/>
    </location>
</feature>
<keyword evidence="3" id="KW-1185">Reference proteome</keyword>
<feature type="transmembrane region" description="Helical" evidence="1">
    <location>
        <begin position="191"/>
        <end position="209"/>
    </location>
</feature>
<dbReference type="AlphaFoldDB" id="A0A0B3S218"/>
<evidence type="ECO:0000313" key="3">
    <source>
        <dbReference type="Proteomes" id="UP000030960"/>
    </source>
</evidence>
<name>A0A0B3S218_9RHOB</name>
<accession>A0A0B3S218</accession>
<dbReference type="PATRIC" id="fig|1515334.3.peg.951"/>
<gene>
    <name evidence="2" type="ORF">OA50_00949</name>
</gene>
<keyword evidence="1" id="KW-0472">Membrane</keyword>
<dbReference type="RefSeq" id="WP_052244322.1">
    <property type="nucleotide sequence ID" value="NZ_JSUQ01000003.1"/>
</dbReference>